<feature type="transmembrane region" description="Helical" evidence="7">
    <location>
        <begin position="109"/>
        <end position="138"/>
    </location>
</feature>
<dbReference type="GO" id="GO:0005886">
    <property type="term" value="C:plasma membrane"/>
    <property type="evidence" value="ECO:0007669"/>
    <property type="project" value="UniProtKB-SubCell"/>
</dbReference>
<sequence length="183" mass="19730">MSEEKTILPLSEAIYLVLHSIRLRIGRILIVIVAITASIAYMVSLDMLSSILISNINPQGAEVYMLLLDLTAFTVAAAGTMNSLLIMIAERYHEIGTMKSFGARDIHIFELLMLEAVILTIIGGLLGYIIGIGIGYMLGGSGDILFLLEKSLAVAVIIGLVSASYPSYQAARMSPVEALRVEV</sequence>
<protein>
    <recommendedName>
        <fullName evidence="8">ABC3 transporter permease C-terminal domain-containing protein</fullName>
    </recommendedName>
</protein>
<evidence type="ECO:0000259" key="8">
    <source>
        <dbReference type="Pfam" id="PF02687"/>
    </source>
</evidence>
<keyword evidence="3 7" id="KW-0812">Transmembrane</keyword>
<keyword evidence="10" id="KW-1185">Reference proteome</keyword>
<dbReference type="eggNOG" id="arCOG02312">
    <property type="taxonomic scope" value="Archaea"/>
</dbReference>
<dbReference type="OrthoDB" id="11469at2157"/>
<feature type="transmembrane region" description="Helical" evidence="7">
    <location>
        <begin position="63"/>
        <end position="88"/>
    </location>
</feature>
<comment type="subcellular location">
    <subcellularLocation>
        <location evidence="1">Cell membrane</location>
        <topology evidence="1">Multi-pass membrane protein</topology>
    </subcellularLocation>
</comment>
<evidence type="ECO:0000313" key="10">
    <source>
        <dbReference type="Proteomes" id="UP000002573"/>
    </source>
</evidence>
<dbReference type="InterPro" id="IPR050250">
    <property type="entry name" value="Macrolide_Exporter_MacB"/>
</dbReference>
<evidence type="ECO:0000256" key="2">
    <source>
        <dbReference type="ARBA" id="ARBA00022475"/>
    </source>
</evidence>
<dbReference type="PANTHER" id="PTHR30572">
    <property type="entry name" value="MEMBRANE COMPONENT OF TRANSPORTER-RELATED"/>
    <property type="match status" value="1"/>
</dbReference>
<dbReference type="GeneID" id="9234331"/>
<dbReference type="HOGENOM" id="CLU_1472144_0_0_2"/>
<name>D7D8Q0_STAHD</name>
<comment type="similarity">
    <text evidence="6">Belongs to the ABC-4 integral membrane protein family.</text>
</comment>
<dbReference type="Pfam" id="PF02687">
    <property type="entry name" value="FtsX"/>
    <property type="match status" value="1"/>
</dbReference>
<dbReference type="KEGG" id="shc:Shell_1042"/>
<reference evidence="10" key="1">
    <citation type="submission" date="2010-05" db="EMBL/GenBank/DDBJ databases">
        <title>Complete sequence of Staphylothermus hellenicus DSM 12710.</title>
        <authorList>
            <consortium name="US DOE Joint Genome Institute"/>
            <person name="Lucas S."/>
            <person name="Copeland A."/>
            <person name="Lapidus A."/>
            <person name="Cheng J.-F."/>
            <person name="Bruce D."/>
            <person name="Goodwin L."/>
            <person name="Pitluck S."/>
            <person name="Davenport K."/>
            <person name="Detter J.C."/>
            <person name="Han C."/>
            <person name="Tapia R."/>
            <person name="Larimer F."/>
            <person name="Land M."/>
            <person name="Hauser L."/>
            <person name="Kyrpides N."/>
            <person name="Mikhailova N."/>
            <person name="Anderson I.J."/>
            <person name="Woyke T."/>
        </authorList>
    </citation>
    <scope>NUCLEOTIDE SEQUENCE [LARGE SCALE GENOMIC DNA]</scope>
    <source>
        <strain evidence="10">DSM 12710 / JCM 10830 / BK20S6-10-b1 / P8</strain>
    </source>
</reference>
<dbReference type="PANTHER" id="PTHR30572:SF4">
    <property type="entry name" value="ABC TRANSPORTER PERMEASE YTRF"/>
    <property type="match status" value="1"/>
</dbReference>
<keyword evidence="4 7" id="KW-1133">Transmembrane helix</keyword>
<proteinExistence type="inferred from homology"/>
<feature type="domain" description="ABC3 transporter permease C-terminal" evidence="8">
    <location>
        <begin position="72"/>
        <end position="175"/>
    </location>
</feature>
<feature type="transmembrane region" description="Helical" evidence="7">
    <location>
        <begin position="25"/>
        <end position="43"/>
    </location>
</feature>
<evidence type="ECO:0000256" key="6">
    <source>
        <dbReference type="ARBA" id="ARBA00038076"/>
    </source>
</evidence>
<dbReference type="STRING" id="591019.Shell_1042"/>
<keyword evidence="5 7" id="KW-0472">Membrane</keyword>
<evidence type="ECO:0000256" key="5">
    <source>
        <dbReference type="ARBA" id="ARBA00023136"/>
    </source>
</evidence>
<keyword evidence="2" id="KW-1003">Cell membrane</keyword>
<reference evidence="9 10" key="2">
    <citation type="journal article" date="2011" name="Stand. Genomic Sci.">
        <title>Complete genome sequence of Staphylothermus hellenicus P8.</title>
        <authorList>
            <person name="Anderson I."/>
            <person name="Wirth R."/>
            <person name="Lucas S."/>
            <person name="Copeland A."/>
            <person name="Lapidus A."/>
            <person name="Cheng J.F."/>
            <person name="Goodwin L."/>
            <person name="Pitluck S."/>
            <person name="Davenport K."/>
            <person name="Detter J.C."/>
            <person name="Han C."/>
            <person name="Tapia R."/>
            <person name="Land M."/>
            <person name="Hauser L."/>
            <person name="Pati A."/>
            <person name="Mikhailova N."/>
            <person name="Woyke T."/>
            <person name="Klenk H.P."/>
            <person name="Kyrpides N."/>
            <person name="Ivanova N."/>
        </authorList>
    </citation>
    <scope>NUCLEOTIDE SEQUENCE [LARGE SCALE GENOMIC DNA]</scope>
    <source>
        <strain evidence="10">DSM 12710 / JCM 10830 / BK20S6-10-b1 / P8</strain>
    </source>
</reference>
<accession>D7D8Q0</accession>
<feature type="transmembrane region" description="Helical" evidence="7">
    <location>
        <begin position="144"/>
        <end position="165"/>
    </location>
</feature>
<dbReference type="InterPro" id="IPR003838">
    <property type="entry name" value="ABC3_permease_C"/>
</dbReference>
<dbReference type="EMBL" id="CP002051">
    <property type="protein sequence ID" value="ADI32146.1"/>
    <property type="molecule type" value="Genomic_DNA"/>
</dbReference>
<evidence type="ECO:0000256" key="1">
    <source>
        <dbReference type="ARBA" id="ARBA00004651"/>
    </source>
</evidence>
<evidence type="ECO:0000256" key="4">
    <source>
        <dbReference type="ARBA" id="ARBA00022989"/>
    </source>
</evidence>
<evidence type="ECO:0000256" key="7">
    <source>
        <dbReference type="SAM" id="Phobius"/>
    </source>
</evidence>
<organism evidence="9 10">
    <name type="scientific">Staphylothermus hellenicus (strain DSM 12710 / JCM 10830 / BK20S6-10-b1 / P8)</name>
    <dbReference type="NCBI Taxonomy" id="591019"/>
    <lineage>
        <taxon>Archaea</taxon>
        <taxon>Thermoproteota</taxon>
        <taxon>Thermoprotei</taxon>
        <taxon>Desulfurococcales</taxon>
        <taxon>Desulfurococcaceae</taxon>
        <taxon>Staphylothermus</taxon>
    </lineage>
</organism>
<dbReference type="Proteomes" id="UP000002573">
    <property type="component" value="Chromosome"/>
</dbReference>
<evidence type="ECO:0000256" key="3">
    <source>
        <dbReference type="ARBA" id="ARBA00022692"/>
    </source>
</evidence>
<evidence type="ECO:0000313" key="9">
    <source>
        <dbReference type="EMBL" id="ADI32146.1"/>
    </source>
</evidence>
<gene>
    <name evidence="9" type="ordered locus">Shell_1042</name>
</gene>
<dbReference type="AlphaFoldDB" id="D7D8Q0"/>
<dbReference type="GO" id="GO:0022857">
    <property type="term" value="F:transmembrane transporter activity"/>
    <property type="evidence" value="ECO:0007669"/>
    <property type="project" value="TreeGrafter"/>
</dbReference>
<dbReference type="RefSeq" id="WP_013143344.1">
    <property type="nucleotide sequence ID" value="NC_014205.1"/>
</dbReference>